<evidence type="ECO:0000256" key="7">
    <source>
        <dbReference type="ARBA" id="ARBA00023291"/>
    </source>
</evidence>
<dbReference type="STRING" id="1841860.GCA_900157375_02580"/>
<comment type="cofactor">
    <cofactor evidence="1">
        <name>[3Fe-4S] cluster</name>
        <dbReference type="ChEBI" id="CHEBI:21137"/>
    </cofactor>
</comment>
<keyword evidence="2" id="KW-0813">Transport</keyword>
<reference evidence="8 9" key="1">
    <citation type="submission" date="2017-01" db="EMBL/GenBank/DDBJ databases">
        <authorList>
            <consortium name="Urmite Genomes"/>
        </authorList>
    </citation>
    <scope>NUCLEOTIDE SEQUENCE [LARGE SCALE GENOMIC DNA]</scope>
    <source>
        <strain evidence="8 9">AB57</strain>
    </source>
</reference>
<gene>
    <name evidence="8" type="ORF">MRAB57_2577</name>
</gene>
<evidence type="ECO:0000256" key="5">
    <source>
        <dbReference type="ARBA" id="ARBA00023004"/>
    </source>
</evidence>
<dbReference type="Gene3D" id="3.30.70.20">
    <property type="match status" value="1"/>
</dbReference>
<evidence type="ECO:0000256" key="6">
    <source>
        <dbReference type="ARBA" id="ARBA00023014"/>
    </source>
</evidence>
<dbReference type="GO" id="GO:0046872">
    <property type="term" value="F:metal ion binding"/>
    <property type="evidence" value="ECO:0007669"/>
    <property type="project" value="UniProtKB-KW"/>
</dbReference>
<dbReference type="AlphaFoldDB" id="A0A2U3NTB1"/>
<accession>A0A2U3NTB1</accession>
<evidence type="ECO:0000256" key="4">
    <source>
        <dbReference type="ARBA" id="ARBA00022982"/>
    </source>
</evidence>
<evidence type="ECO:0000256" key="3">
    <source>
        <dbReference type="ARBA" id="ARBA00022723"/>
    </source>
</evidence>
<proteinExistence type="predicted"/>
<protein>
    <submittedName>
        <fullName evidence="8">Ferredoxin</fullName>
    </submittedName>
</protein>
<dbReference type="GO" id="GO:0051538">
    <property type="term" value="F:3 iron, 4 sulfur cluster binding"/>
    <property type="evidence" value="ECO:0007669"/>
    <property type="project" value="UniProtKB-KW"/>
</dbReference>
<keyword evidence="7" id="KW-0003">3Fe-4S</keyword>
<dbReference type="Pfam" id="PF13459">
    <property type="entry name" value="Fer4_15"/>
    <property type="match status" value="1"/>
</dbReference>
<evidence type="ECO:0000256" key="2">
    <source>
        <dbReference type="ARBA" id="ARBA00022448"/>
    </source>
</evidence>
<keyword evidence="9" id="KW-1185">Reference proteome</keyword>
<dbReference type="Proteomes" id="UP000240988">
    <property type="component" value="Unassembled WGS sequence"/>
</dbReference>
<evidence type="ECO:0000313" key="8">
    <source>
        <dbReference type="EMBL" id="SPM34757.1"/>
    </source>
</evidence>
<organism evidence="8 9">
    <name type="scientific">Mycobacterium rhizamassiliense</name>
    <dbReference type="NCBI Taxonomy" id="1841860"/>
    <lineage>
        <taxon>Bacteria</taxon>
        <taxon>Bacillati</taxon>
        <taxon>Actinomycetota</taxon>
        <taxon>Actinomycetes</taxon>
        <taxon>Mycobacteriales</taxon>
        <taxon>Mycobacteriaceae</taxon>
        <taxon>Mycobacterium</taxon>
    </lineage>
</organism>
<name>A0A2U3NTB1_9MYCO</name>
<dbReference type="EMBL" id="FUFA01000004">
    <property type="protein sequence ID" value="SPM34757.1"/>
    <property type="molecule type" value="Genomic_DNA"/>
</dbReference>
<evidence type="ECO:0000313" key="9">
    <source>
        <dbReference type="Proteomes" id="UP000240988"/>
    </source>
</evidence>
<feature type="non-terminal residue" evidence="8">
    <location>
        <position position="1"/>
    </location>
</feature>
<dbReference type="PANTHER" id="PTHR36923">
    <property type="entry name" value="FERREDOXIN"/>
    <property type="match status" value="1"/>
</dbReference>
<keyword evidence="4" id="KW-0249">Electron transport</keyword>
<sequence length="70" mass="7519">VRVRVDPAQCQGHTLASMIAPTWFELDDIDGHACAVEDEVPVQLLSQVREAMQSCPEQAIVAAVESGVLS</sequence>
<keyword evidence="5" id="KW-0408">Iron</keyword>
<dbReference type="PANTHER" id="PTHR36923:SF3">
    <property type="entry name" value="FERREDOXIN"/>
    <property type="match status" value="1"/>
</dbReference>
<dbReference type="SUPFAM" id="SSF54862">
    <property type="entry name" value="4Fe-4S ferredoxins"/>
    <property type="match status" value="1"/>
</dbReference>
<evidence type="ECO:0000256" key="1">
    <source>
        <dbReference type="ARBA" id="ARBA00001927"/>
    </source>
</evidence>
<keyword evidence="3" id="KW-0479">Metal-binding</keyword>
<keyword evidence="6" id="KW-0411">Iron-sulfur</keyword>
<dbReference type="InterPro" id="IPR051269">
    <property type="entry name" value="Fe-S_cluster_ET"/>
</dbReference>